<sequence length="113" mass="13575">MHNLSQKYSNALKKKVCHKICDQHCSTIKTAEKFNIPLKTLEKWITAYNKDPKCFNHKDNYYMVKRSIEARKYDRYTKSELIEELKRKDRMVEYYSSILAANDFENLEVINTE</sequence>
<reference evidence="1 2" key="1">
    <citation type="journal article" date="2021" name="Sci. Rep.">
        <title>The distribution of antibiotic resistance genes in chicken gut microbiota commensals.</title>
        <authorList>
            <person name="Juricova H."/>
            <person name="Matiasovicova J."/>
            <person name="Kubasova T."/>
            <person name="Cejkova D."/>
            <person name="Rychlik I."/>
        </authorList>
    </citation>
    <scope>NUCLEOTIDE SEQUENCE [LARGE SCALE GENOMIC DNA]</scope>
    <source>
        <strain evidence="1 2">An423</strain>
    </source>
</reference>
<dbReference type="Proteomes" id="UP000775500">
    <property type="component" value="Unassembled WGS sequence"/>
</dbReference>
<keyword evidence="2" id="KW-1185">Reference proteome</keyword>
<proteinExistence type="predicted"/>
<evidence type="ECO:0000313" key="2">
    <source>
        <dbReference type="Proteomes" id="UP000775500"/>
    </source>
</evidence>
<protein>
    <recommendedName>
        <fullName evidence="3">Transposase</fullName>
    </recommendedName>
</protein>
<dbReference type="EMBL" id="JACJLU010000006">
    <property type="protein sequence ID" value="MBM6831691.1"/>
    <property type="molecule type" value="Genomic_DNA"/>
</dbReference>
<name>A0ABS2FNT7_9FIRM</name>
<dbReference type="InterPro" id="IPR009057">
    <property type="entry name" value="Homeodomain-like_sf"/>
</dbReference>
<organism evidence="1 2">
    <name type="scientific">Faecalicoccus acidiformans</name>
    <dbReference type="NCBI Taxonomy" id="915173"/>
    <lineage>
        <taxon>Bacteria</taxon>
        <taxon>Bacillati</taxon>
        <taxon>Bacillota</taxon>
        <taxon>Erysipelotrichia</taxon>
        <taxon>Erysipelotrichales</taxon>
        <taxon>Erysipelotrichaceae</taxon>
        <taxon>Faecalicoccus</taxon>
    </lineage>
</organism>
<evidence type="ECO:0008006" key="3">
    <source>
        <dbReference type="Google" id="ProtNLM"/>
    </source>
</evidence>
<dbReference type="SUPFAM" id="SSF46689">
    <property type="entry name" value="Homeodomain-like"/>
    <property type="match status" value="1"/>
</dbReference>
<comment type="caution">
    <text evidence="1">The sequence shown here is derived from an EMBL/GenBank/DDBJ whole genome shotgun (WGS) entry which is preliminary data.</text>
</comment>
<dbReference type="RefSeq" id="WP_204685914.1">
    <property type="nucleotide sequence ID" value="NZ_JACJLU010000006.1"/>
</dbReference>
<accession>A0ABS2FNT7</accession>
<gene>
    <name evidence="1" type="ORF">H5982_06165</name>
</gene>
<evidence type="ECO:0000313" key="1">
    <source>
        <dbReference type="EMBL" id="MBM6831691.1"/>
    </source>
</evidence>